<dbReference type="InterPro" id="IPR017871">
    <property type="entry name" value="ABC_transporter-like_CS"/>
</dbReference>
<dbReference type="PROSITE" id="PS50893">
    <property type="entry name" value="ABC_TRANSPORTER_2"/>
    <property type="match status" value="1"/>
</dbReference>
<dbReference type="Gene3D" id="3.40.50.300">
    <property type="entry name" value="P-loop containing nucleotide triphosphate hydrolases"/>
    <property type="match status" value="4"/>
</dbReference>
<reference evidence="2 3" key="1">
    <citation type="submission" date="2017-08" db="EMBL/GenBank/DDBJ databases">
        <title>Acidophilic green algal genome provides insights into adaptation to an acidic environment.</title>
        <authorList>
            <person name="Hirooka S."/>
            <person name="Hirose Y."/>
            <person name="Kanesaki Y."/>
            <person name="Higuchi S."/>
            <person name="Fujiwara T."/>
            <person name="Onuma R."/>
            <person name="Era A."/>
            <person name="Ohbayashi R."/>
            <person name="Uzuka A."/>
            <person name="Nozaki H."/>
            <person name="Yoshikawa H."/>
            <person name="Miyagishima S.Y."/>
        </authorList>
    </citation>
    <scope>NUCLEOTIDE SEQUENCE [LARGE SCALE GENOMIC DNA]</scope>
    <source>
        <strain evidence="2 3">NIES-2499</strain>
    </source>
</reference>
<evidence type="ECO:0000313" key="3">
    <source>
        <dbReference type="Proteomes" id="UP000232323"/>
    </source>
</evidence>
<evidence type="ECO:0000313" key="2">
    <source>
        <dbReference type="EMBL" id="GAX77415.1"/>
    </source>
</evidence>
<dbReference type="InterPro" id="IPR039421">
    <property type="entry name" value="Type_1_exporter"/>
</dbReference>
<gene>
    <name evidence="2" type="ORF">CEUSTIGMA_g4860.t1</name>
</gene>
<accession>A0A250X2X4</accession>
<dbReference type="PROSITE" id="PS00211">
    <property type="entry name" value="ABC_TRANSPORTER_1"/>
    <property type="match status" value="4"/>
</dbReference>
<protein>
    <recommendedName>
        <fullName evidence="1">ABC transporter domain-containing protein</fullName>
    </recommendedName>
</protein>
<dbReference type="SUPFAM" id="SSF52540">
    <property type="entry name" value="P-loop containing nucleoside triphosphate hydrolases"/>
    <property type="match status" value="4"/>
</dbReference>
<dbReference type="PANTHER" id="PTHR43394:SF1">
    <property type="entry name" value="ATP-BINDING CASSETTE SUB-FAMILY B MEMBER 10, MITOCHONDRIAL"/>
    <property type="match status" value="1"/>
</dbReference>
<dbReference type="OrthoDB" id="6500128at2759"/>
<keyword evidence="3" id="KW-1185">Reference proteome</keyword>
<comment type="caution">
    <text evidence="2">The sequence shown here is derived from an EMBL/GenBank/DDBJ whole genome shotgun (WGS) entry which is preliminary data.</text>
</comment>
<evidence type="ECO:0000259" key="1">
    <source>
        <dbReference type="PROSITE" id="PS50893"/>
    </source>
</evidence>
<dbReference type="GO" id="GO:0015421">
    <property type="term" value="F:ABC-type oligopeptide transporter activity"/>
    <property type="evidence" value="ECO:0007669"/>
    <property type="project" value="TreeGrafter"/>
</dbReference>
<sequence>LSSGEKQRVAFARAILKNPQVRLDGLRLSGGEKQRVAFARAILKNPLVRLDGLRLSGGEKQRVAFARAILKNPQVRLDGLRLSSEKKQRLAFARAILKNPQVRLDGLRLSGGEKQRVAFARAILKNPQVRLDGLRLSGGEKQRVAFARAILKNPQILLLDEATSALDSITERKIQDALKSLRQARTTLIVAHRLSTVADADIIVVMKLGCVAEMGNHLELLQREGGLYAEMWAKQQAGMNIDVDGGLGSKVTSTADLQALAPSVKK</sequence>
<organism evidence="2 3">
    <name type="scientific">Chlamydomonas eustigma</name>
    <dbReference type="NCBI Taxonomy" id="1157962"/>
    <lineage>
        <taxon>Eukaryota</taxon>
        <taxon>Viridiplantae</taxon>
        <taxon>Chlorophyta</taxon>
        <taxon>core chlorophytes</taxon>
        <taxon>Chlorophyceae</taxon>
        <taxon>CS clade</taxon>
        <taxon>Chlamydomonadales</taxon>
        <taxon>Chlamydomonadaceae</taxon>
        <taxon>Chlamydomonas</taxon>
    </lineage>
</organism>
<dbReference type="PANTHER" id="PTHR43394">
    <property type="entry name" value="ATP-DEPENDENT PERMEASE MDL1, MITOCHONDRIAL"/>
    <property type="match status" value="1"/>
</dbReference>
<dbReference type="InterPro" id="IPR027417">
    <property type="entry name" value="P-loop_NTPase"/>
</dbReference>
<name>A0A250X2X4_9CHLO</name>
<dbReference type="GO" id="GO:0005524">
    <property type="term" value="F:ATP binding"/>
    <property type="evidence" value="ECO:0007669"/>
    <property type="project" value="InterPro"/>
</dbReference>
<dbReference type="Pfam" id="PF00005">
    <property type="entry name" value="ABC_tran"/>
    <property type="match status" value="1"/>
</dbReference>
<feature type="non-terminal residue" evidence="2">
    <location>
        <position position="1"/>
    </location>
</feature>
<dbReference type="EMBL" id="BEGY01000024">
    <property type="protein sequence ID" value="GAX77415.1"/>
    <property type="molecule type" value="Genomic_DNA"/>
</dbReference>
<dbReference type="GO" id="GO:0016887">
    <property type="term" value="F:ATP hydrolysis activity"/>
    <property type="evidence" value="ECO:0007669"/>
    <property type="project" value="InterPro"/>
</dbReference>
<dbReference type="AlphaFoldDB" id="A0A250X2X4"/>
<proteinExistence type="predicted"/>
<feature type="domain" description="ABC transporter" evidence="1">
    <location>
        <begin position="4"/>
        <end position="233"/>
    </location>
</feature>
<dbReference type="InterPro" id="IPR003439">
    <property type="entry name" value="ABC_transporter-like_ATP-bd"/>
</dbReference>
<dbReference type="Proteomes" id="UP000232323">
    <property type="component" value="Unassembled WGS sequence"/>
</dbReference>